<dbReference type="PANTHER" id="PTHR35689:SF1">
    <property type="entry name" value="EARLY ENDOSOME ANTIGEN"/>
    <property type="match status" value="1"/>
</dbReference>
<sequence>MNALALKKFVEVNQKLASECAHLLSQCNKWEKECSLYDHDREALMDFANEADGSRVGGGGER</sequence>
<feature type="non-terminal residue" evidence="1">
    <location>
        <position position="62"/>
    </location>
</feature>
<proteinExistence type="predicted"/>
<keyword evidence="2" id="KW-1185">Reference proteome</keyword>
<organism evidence="1 2">
    <name type="scientific">Trema orientale</name>
    <name type="common">Charcoal tree</name>
    <name type="synonym">Celtis orientalis</name>
    <dbReference type="NCBI Taxonomy" id="63057"/>
    <lineage>
        <taxon>Eukaryota</taxon>
        <taxon>Viridiplantae</taxon>
        <taxon>Streptophyta</taxon>
        <taxon>Embryophyta</taxon>
        <taxon>Tracheophyta</taxon>
        <taxon>Spermatophyta</taxon>
        <taxon>Magnoliopsida</taxon>
        <taxon>eudicotyledons</taxon>
        <taxon>Gunneridae</taxon>
        <taxon>Pentapetalae</taxon>
        <taxon>rosids</taxon>
        <taxon>fabids</taxon>
        <taxon>Rosales</taxon>
        <taxon>Cannabaceae</taxon>
        <taxon>Trema</taxon>
    </lineage>
</organism>
<accession>A0A2P5F1I2</accession>
<reference evidence="2" key="1">
    <citation type="submission" date="2016-06" db="EMBL/GenBank/DDBJ databases">
        <title>Parallel loss of symbiosis genes in relatives of nitrogen-fixing non-legume Parasponia.</title>
        <authorList>
            <person name="Van Velzen R."/>
            <person name="Holmer R."/>
            <person name="Bu F."/>
            <person name="Rutten L."/>
            <person name="Van Zeijl A."/>
            <person name="Liu W."/>
            <person name="Santuari L."/>
            <person name="Cao Q."/>
            <person name="Sharma T."/>
            <person name="Shen D."/>
            <person name="Roswanjaya Y."/>
            <person name="Wardhani T."/>
            <person name="Kalhor M.S."/>
            <person name="Jansen J."/>
            <person name="Van den Hoogen J."/>
            <person name="Gungor B."/>
            <person name="Hartog M."/>
            <person name="Hontelez J."/>
            <person name="Verver J."/>
            <person name="Yang W.-C."/>
            <person name="Schijlen E."/>
            <person name="Repin R."/>
            <person name="Schilthuizen M."/>
            <person name="Schranz E."/>
            <person name="Heidstra R."/>
            <person name="Miyata K."/>
            <person name="Fedorova E."/>
            <person name="Kohlen W."/>
            <person name="Bisseling T."/>
            <person name="Smit S."/>
            <person name="Geurts R."/>
        </authorList>
    </citation>
    <scope>NUCLEOTIDE SEQUENCE [LARGE SCALE GENOMIC DNA]</scope>
    <source>
        <strain evidence="2">cv. RG33-2</strain>
    </source>
</reference>
<evidence type="ECO:0000313" key="1">
    <source>
        <dbReference type="EMBL" id="PON91635.1"/>
    </source>
</evidence>
<dbReference type="InParanoid" id="A0A2P5F1I2"/>
<name>A0A2P5F1I2_TREOI</name>
<comment type="caution">
    <text evidence="1">The sequence shown here is derived from an EMBL/GenBank/DDBJ whole genome shotgun (WGS) entry which is preliminary data.</text>
</comment>
<dbReference type="Proteomes" id="UP000237000">
    <property type="component" value="Unassembled WGS sequence"/>
</dbReference>
<evidence type="ECO:0000313" key="2">
    <source>
        <dbReference type="Proteomes" id="UP000237000"/>
    </source>
</evidence>
<protein>
    <submittedName>
        <fullName evidence="1">Uncharacterized protein</fullName>
    </submittedName>
</protein>
<dbReference type="AlphaFoldDB" id="A0A2P5F1I2"/>
<gene>
    <name evidence="1" type="ORF">TorRG33x02_126740</name>
</gene>
<dbReference type="EMBL" id="JXTC01000073">
    <property type="protein sequence ID" value="PON91635.1"/>
    <property type="molecule type" value="Genomic_DNA"/>
</dbReference>
<dbReference type="STRING" id="63057.A0A2P5F1I2"/>
<dbReference type="OrthoDB" id="1913731at2759"/>
<dbReference type="PANTHER" id="PTHR35689">
    <property type="entry name" value="EARLY ENDOSOME ANTIGEN"/>
    <property type="match status" value="1"/>
</dbReference>